<evidence type="ECO:0000256" key="7">
    <source>
        <dbReference type="RuleBase" id="RU364056"/>
    </source>
</evidence>
<dbReference type="NCBIfam" id="TIGR00461">
    <property type="entry name" value="gcvP"/>
    <property type="match status" value="1"/>
</dbReference>
<evidence type="ECO:0000259" key="8">
    <source>
        <dbReference type="Pfam" id="PF02347"/>
    </source>
</evidence>
<dbReference type="GO" id="GO:0016594">
    <property type="term" value="F:glycine binding"/>
    <property type="evidence" value="ECO:0007669"/>
    <property type="project" value="TreeGrafter"/>
</dbReference>
<comment type="catalytic activity">
    <reaction evidence="5 7">
        <text>N(6)-[(R)-lipoyl]-L-lysyl-[glycine-cleavage complex H protein] + glycine + H(+) = N(6)-[(R)-S(8)-aminomethyldihydrolipoyl]-L-lysyl-[glycine-cleavage complex H protein] + CO2</text>
        <dbReference type="Rhea" id="RHEA:24304"/>
        <dbReference type="Rhea" id="RHEA-COMP:10494"/>
        <dbReference type="Rhea" id="RHEA-COMP:10495"/>
        <dbReference type="ChEBI" id="CHEBI:15378"/>
        <dbReference type="ChEBI" id="CHEBI:16526"/>
        <dbReference type="ChEBI" id="CHEBI:57305"/>
        <dbReference type="ChEBI" id="CHEBI:83099"/>
        <dbReference type="ChEBI" id="CHEBI:83143"/>
        <dbReference type="EC" id="1.4.4.2"/>
    </reaction>
</comment>
<comment type="similarity">
    <text evidence="2 7">Belongs to the GcvP family.</text>
</comment>
<dbReference type="AlphaFoldDB" id="A0A8T1M2N7"/>
<dbReference type="InterPro" id="IPR015424">
    <property type="entry name" value="PyrdxlP-dep_Trfase"/>
</dbReference>
<dbReference type="SUPFAM" id="SSF53383">
    <property type="entry name" value="PLP-dependent transferases"/>
    <property type="match status" value="2"/>
</dbReference>
<reference evidence="10 11" key="1">
    <citation type="journal article" date="2018" name="Biotechnol. Adv.">
        <title>Improved genomic resources and new bioinformatic workflow for the carcinogenic parasite Clonorchis sinensis: Biotechnological implications.</title>
        <authorList>
            <person name="Wang D."/>
            <person name="Korhonen P.K."/>
            <person name="Gasser R.B."/>
            <person name="Young N.D."/>
        </authorList>
    </citation>
    <scope>NUCLEOTIDE SEQUENCE [LARGE SCALE GENOMIC DNA]</scope>
    <source>
        <strain evidence="10">Cs-k2</strain>
    </source>
</reference>
<keyword evidence="7" id="KW-0496">Mitochondrion</keyword>
<gene>
    <name evidence="10" type="ORF">CSKR_108498</name>
</gene>
<name>A0A8T1M2N7_CLOSI</name>
<evidence type="ECO:0000256" key="3">
    <source>
        <dbReference type="ARBA" id="ARBA00022898"/>
    </source>
</evidence>
<dbReference type="NCBIfam" id="NF001696">
    <property type="entry name" value="PRK00451.1"/>
    <property type="match status" value="1"/>
</dbReference>
<evidence type="ECO:0000256" key="1">
    <source>
        <dbReference type="ARBA" id="ARBA00001933"/>
    </source>
</evidence>
<dbReference type="GO" id="GO:0005739">
    <property type="term" value="C:mitochondrion"/>
    <property type="evidence" value="ECO:0007669"/>
    <property type="project" value="UniProtKB-SubCell"/>
</dbReference>
<dbReference type="Gene3D" id="3.40.640.10">
    <property type="entry name" value="Type I PLP-dependent aspartate aminotransferase-like (Major domain)"/>
    <property type="match status" value="2"/>
</dbReference>
<dbReference type="Gene3D" id="3.90.1150.10">
    <property type="entry name" value="Aspartate Aminotransferase, domain 1"/>
    <property type="match status" value="2"/>
</dbReference>
<evidence type="ECO:0000259" key="9">
    <source>
        <dbReference type="Pfam" id="PF21478"/>
    </source>
</evidence>
<dbReference type="Proteomes" id="UP000286415">
    <property type="component" value="Unassembled WGS sequence"/>
</dbReference>
<dbReference type="FunFam" id="3.40.640.10:FF:000007">
    <property type="entry name" value="glycine dehydrogenase (Decarboxylating), mitochondrial"/>
    <property type="match status" value="1"/>
</dbReference>
<dbReference type="InterPro" id="IPR015421">
    <property type="entry name" value="PyrdxlP-dep_Trfase_major"/>
</dbReference>
<dbReference type="PANTHER" id="PTHR11773">
    <property type="entry name" value="GLYCINE DEHYDROGENASE, DECARBOXYLATING"/>
    <property type="match status" value="1"/>
</dbReference>
<dbReference type="InterPro" id="IPR015422">
    <property type="entry name" value="PyrdxlP-dep_Trfase_small"/>
</dbReference>
<evidence type="ECO:0000313" key="10">
    <source>
        <dbReference type="EMBL" id="KAG5443172.1"/>
    </source>
</evidence>
<dbReference type="Pfam" id="PF21478">
    <property type="entry name" value="GcvP2_C"/>
    <property type="match status" value="1"/>
</dbReference>
<keyword evidence="3 6" id="KW-0663">Pyridoxal phosphate</keyword>
<dbReference type="InterPro" id="IPR049315">
    <property type="entry name" value="GDC-P_N"/>
</dbReference>
<sequence>MLLPRLVRILQLHRTGLSGLCRLIRTATSPTLETTKVHPESPIGNFQSRHIGPSDQDAADMLKFCGYRSIDELISRAIPDTVRLKRDLCLEEPMNEFDILKRLQKMMDKNQVWRSYIGQGYYGTITPTPIIRNIFENPGWYTSYTPYQPEISQGRLEALLNFQTVVSELTGLPVANASLLDEGTAAAEAMSMAYRVTARSKVLVDSACHPQTIDVVRSRANGLDFETQVLDFKDTVEVEKMLATGTFAGCLMQYPDTEGNLHAEMVSKISEMARKYQTLSVVATDLLALTLVRSPGELGADVAIGSAQRFGVPMGFGGPHAAFFATREEFVRSVPGRVVGISKDSHKRPALRLALQVREQHIRRDKATSNICTAQALLASMASFYAVYHGPKGLRDIASRVHRNTIRLAASLILAKYEICSDGPVFDTLKVRTSNNLRNINTIKEQAHHKRINLRYYPDEQSVGISLDQTVTDEDFMDLLYVFDAPITTTEPASKHCLFSNPELLRKDEYLNHAVFNSYHSETELLRYMKQLENRDVSLTHSMIPLGSCTMKLNATTSMIPCSWPTVNSLHPFVPAEQTEGYEALIHDLEQDLAEVTGYDHICLAPNSGAQGEYAGLCAIARFLKSRGETQRKVCLIPTSAHGTNPASAKMAGMSVHPLFNTKAGGFDMGHLREQLDRFKNTVAAMMVTYPSTFGVFDEELLEACELVHNAGGQVYLDGANMNAQVGLCRPGDLGTDICHLNLHKTFSIPHGGGGPGIGPICVKEHLAPFLPQHAWRNPCLSASRRLSTVDASPHTVCSAPFGSASLLLIPWSYVKLLGPKGVRKASETAILNANYMLQRLRDHYPIKFVNKNGCCAHEFIVDCSPFEKHRIFTIDIAKRLIDYGFHGPTMSWPVPSSLMIEPTECESRAECDRLCDALILIKQEIEKVARGEWPTDCNPLKLAPHTVEDVTCNEWDRPYSRQEAAFPAPWHCVTKGLFDKRSKTWPTVGRLDDAYGDTHLCCAVPTGY</sequence>
<dbReference type="FunFam" id="3.40.640.10:FF:000005">
    <property type="entry name" value="Glycine dehydrogenase (decarboxylating), mitochondrial"/>
    <property type="match status" value="1"/>
</dbReference>
<dbReference type="PANTHER" id="PTHR11773:SF1">
    <property type="entry name" value="GLYCINE DEHYDROGENASE (DECARBOXYLATING), MITOCHONDRIAL"/>
    <property type="match status" value="1"/>
</dbReference>
<dbReference type="InterPro" id="IPR020581">
    <property type="entry name" value="GDC_P"/>
</dbReference>
<evidence type="ECO:0000313" key="11">
    <source>
        <dbReference type="Proteomes" id="UP000286415"/>
    </source>
</evidence>
<dbReference type="OrthoDB" id="6537869at2759"/>
<evidence type="ECO:0000256" key="4">
    <source>
        <dbReference type="ARBA" id="ARBA00023002"/>
    </source>
</evidence>
<comment type="caution">
    <text evidence="10">The sequence shown here is derived from an EMBL/GenBank/DDBJ whole genome shotgun (WGS) entry which is preliminary data.</text>
</comment>
<dbReference type="Pfam" id="PF02347">
    <property type="entry name" value="GDC-P"/>
    <property type="match status" value="1"/>
</dbReference>
<dbReference type="GO" id="GO:0004375">
    <property type="term" value="F:glycine dehydrogenase (decarboxylating) activity"/>
    <property type="evidence" value="ECO:0007669"/>
    <property type="project" value="UniProtKB-UniRule"/>
</dbReference>
<comment type="function">
    <text evidence="7">The glycine cleavage system catalyzes the degradation of glycine.</text>
</comment>
<dbReference type="InterPro" id="IPR049316">
    <property type="entry name" value="GDC-P_C"/>
</dbReference>
<keyword evidence="4 7" id="KW-0560">Oxidoreductase</keyword>
<feature type="domain" description="Glycine cleavage system P-protein N-terminal" evidence="8">
    <location>
        <begin position="49"/>
        <end position="483"/>
    </location>
</feature>
<dbReference type="CDD" id="cd00613">
    <property type="entry name" value="GDC-P"/>
    <property type="match status" value="1"/>
</dbReference>
<dbReference type="InterPro" id="IPR003437">
    <property type="entry name" value="GcvP"/>
</dbReference>
<comment type="cofactor">
    <cofactor evidence="1 6 7">
        <name>pyridoxal 5'-phosphate</name>
        <dbReference type="ChEBI" id="CHEBI:597326"/>
    </cofactor>
</comment>
<evidence type="ECO:0000256" key="2">
    <source>
        <dbReference type="ARBA" id="ARBA00010756"/>
    </source>
</evidence>
<feature type="domain" description="Glycine dehydrogenase C-terminal" evidence="9">
    <location>
        <begin position="826"/>
        <end position="946"/>
    </location>
</feature>
<dbReference type="GO" id="GO:0019464">
    <property type="term" value="P:glycine decarboxylation via glycine cleavage system"/>
    <property type="evidence" value="ECO:0007669"/>
    <property type="project" value="TreeGrafter"/>
</dbReference>
<comment type="subcellular location">
    <subcellularLocation>
        <location evidence="7">Mitochondrion</location>
    </subcellularLocation>
</comment>
<dbReference type="GO" id="GO:0030170">
    <property type="term" value="F:pyridoxal phosphate binding"/>
    <property type="evidence" value="ECO:0007669"/>
    <property type="project" value="TreeGrafter"/>
</dbReference>
<reference evidence="10 11" key="2">
    <citation type="journal article" date="2021" name="Genomics">
        <title>High-quality reference genome for Clonorchis sinensis.</title>
        <authorList>
            <person name="Young N.D."/>
            <person name="Stroehlein A.J."/>
            <person name="Kinkar L."/>
            <person name="Wang T."/>
            <person name="Sohn W.M."/>
            <person name="Chang B.C.H."/>
            <person name="Kaur P."/>
            <person name="Weisz D."/>
            <person name="Dudchenko O."/>
            <person name="Aiden E.L."/>
            <person name="Korhonen P.K."/>
            <person name="Gasser R.B."/>
        </authorList>
    </citation>
    <scope>NUCLEOTIDE SEQUENCE [LARGE SCALE GENOMIC DNA]</scope>
    <source>
        <strain evidence="10">Cs-k2</strain>
    </source>
</reference>
<organism evidence="10 11">
    <name type="scientific">Clonorchis sinensis</name>
    <name type="common">Chinese liver fluke</name>
    <dbReference type="NCBI Taxonomy" id="79923"/>
    <lineage>
        <taxon>Eukaryota</taxon>
        <taxon>Metazoa</taxon>
        <taxon>Spiralia</taxon>
        <taxon>Lophotrochozoa</taxon>
        <taxon>Platyhelminthes</taxon>
        <taxon>Trematoda</taxon>
        <taxon>Digenea</taxon>
        <taxon>Opisthorchiida</taxon>
        <taxon>Opisthorchiata</taxon>
        <taxon>Opisthorchiidae</taxon>
        <taxon>Clonorchis</taxon>
    </lineage>
</organism>
<evidence type="ECO:0000256" key="5">
    <source>
        <dbReference type="ARBA" id="ARBA00049026"/>
    </source>
</evidence>
<comment type="subunit">
    <text evidence="7">The glycine cleavage system is composed of four proteins: P, T, L and H.</text>
</comment>
<keyword evidence="7" id="KW-0809">Transit peptide</keyword>
<protein>
    <recommendedName>
        <fullName evidence="7">Glycine cleavage system P protein</fullName>
        <ecNumber evidence="7">1.4.4.2</ecNumber>
    </recommendedName>
</protein>
<dbReference type="EC" id="1.4.4.2" evidence="7"/>
<proteinExistence type="inferred from homology"/>
<keyword evidence="11" id="KW-1185">Reference proteome</keyword>
<dbReference type="EMBL" id="NIRI02000056">
    <property type="protein sequence ID" value="KAG5443172.1"/>
    <property type="molecule type" value="Genomic_DNA"/>
</dbReference>
<feature type="modified residue" description="N6-(pyridoxal phosphate)lysine" evidence="6">
    <location>
        <position position="745"/>
    </location>
</feature>
<dbReference type="GO" id="GO:0005960">
    <property type="term" value="C:glycine cleavage complex"/>
    <property type="evidence" value="ECO:0007669"/>
    <property type="project" value="TreeGrafter"/>
</dbReference>
<accession>A0A8T1M2N7</accession>
<evidence type="ECO:0000256" key="6">
    <source>
        <dbReference type="PIRSR" id="PIRSR603437-50"/>
    </source>
</evidence>